<feature type="transmembrane region" description="Helical" evidence="2">
    <location>
        <begin position="148"/>
        <end position="165"/>
    </location>
</feature>
<evidence type="ECO:0000256" key="2">
    <source>
        <dbReference type="SAM" id="Phobius"/>
    </source>
</evidence>
<evidence type="ECO:0000313" key="3">
    <source>
        <dbReference type="EMBL" id="CAG4948837.1"/>
    </source>
</evidence>
<proteinExistence type="predicted"/>
<dbReference type="OrthoDB" id="442352at2759"/>
<keyword evidence="2" id="KW-1133">Transmembrane helix</keyword>
<gene>
    <name evidence="3" type="ORF">PAPOLLO_LOCUS3867</name>
</gene>
<dbReference type="EMBL" id="CAJQZP010000220">
    <property type="protein sequence ID" value="CAG4948837.1"/>
    <property type="molecule type" value="Genomic_DNA"/>
</dbReference>
<evidence type="ECO:0000313" key="4">
    <source>
        <dbReference type="Proteomes" id="UP000691718"/>
    </source>
</evidence>
<sequence length="328" mass="37247">MERLWNASKGSKKDSSHEMTRSSYSLVPSGEVTLDTLQLWVGLPEEVKYDPELKNFRNMYENIGKSELRPVNQKNGSERRAKRLPLVFSAPLLDGKDYAGTEEKITNDCTNNDGGAAIQILEHKGDTRVQPASGSQTKIKTAKYYTKMALLLGCWIFFTVVFLMFNEKKEVYKNTAITPGEVKNYTINASEIHSILVRISGPFLSEQAEIKMNSSEMETKEKLIVWLEKWPITDNSSMLIEKASNFRIIILQDPDLNFNKDEPRALKFEFGRSTNDTTHAVHMRTKTNRTVAFAMSLTSDPLDVSTGVIYACFLLDGLYVLIIFEVRF</sequence>
<name>A0A8S3WB39_PARAO</name>
<dbReference type="InterPro" id="IPR051475">
    <property type="entry name" value="Diverse_Ion_Transporter"/>
</dbReference>
<dbReference type="Proteomes" id="UP000691718">
    <property type="component" value="Unassembled WGS sequence"/>
</dbReference>
<dbReference type="PANTHER" id="PTHR43568:SF1">
    <property type="entry name" value="P PROTEIN"/>
    <property type="match status" value="1"/>
</dbReference>
<protein>
    <submittedName>
        <fullName evidence="3">(apollo) hypothetical protein</fullName>
    </submittedName>
</protein>
<accession>A0A8S3WB39</accession>
<keyword evidence="4" id="KW-1185">Reference proteome</keyword>
<keyword evidence="2" id="KW-0812">Transmembrane</keyword>
<feature type="region of interest" description="Disordered" evidence="1">
    <location>
        <begin position="1"/>
        <end position="23"/>
    </location>
</feature>
<comment type="caution">
    <text evidence="3">The sequence shown here is derived from an EMBL/GenBank/DDBJ whole genome shotgun (WGS) entry which is preliminary data.</text>
</comment>
<organism evidence="3 4">
    <name type="scientific">Parnassius apollo</name>
    <name type="common">Apollo butterfly</name>
    <name type="synonym">Papilio apollo</name>
    <dbReference type="NCBI Taxonomy" id="110799"/>
    <lineage>
        <taxon>Eukaryota</taxon>
        <taxon>Metazoa</taxon>
        <taxon>Ecdysozoa</taxon>
        <taxon>Arthropoda</taxon>
        <taxon>Hexapoda</taxon>
        <taxon>Insecta</taxon>
        <taxon>Pterygota</taxon>
        <taxon>Neoptera</taxon>
        <taxon>Endopterygota</taxon>
        <taxon>Lepidoptera</taxon>
        <taxon>Glossata</taxon>
        <taxon>Ditrysia</taxon>
        <taxon>Papilionoidea</taxon>
        <taxon>Papilionidae</taxon>
        <taxon>Parnassiinae</taxon>
        <taxon>Parnassini</taxon>
        <taxon>Parnassius</taxon>
        <taxon>Parnassius</taxon>
    </lineage>
</organism>
<reference evidence="3" key="1">
    <citation type="submission" date="2021-04" db="EMBL/GenBank/DDBJ databases">
        <authorList>
            <person name="Tunstrom K."/>
        </authorList>
    </citation>
    <scope>NUCLEOTIDE SEQUENCE</scope>
</reference>
<keyword evidence="2" id="KW-0472">Membrane</keyword>
<feature type="compositionally biased region" description="Basic and acidic residues" evidence="1">
    <location>
        <begin position="11"/>
        <end position="20"/>
    </location>
</feature>
<dbReference type="PANTHER" id="PTHR43568">
    <property type="entry name" value="P PROTEIN"/>
    <property type="match status" value="1"/>
</dbReference>
<feature type="transmembrane region" description="Helical" evidence="2">
    <location>
        <begin position="304"/>
        <end position="324"/>
    </location>
</feature>
<dbReference type="AlphaFoldDB" id="A0A8S3WB39"/>
<evidence type="ECO:0000256" key="1">
    <source>
        <dbReference type="SAM" id="MobiDB-lite"/>
    </source>
</evidence>